<evidence type="ECO:0000256" key="6">
    <source>
        <dbReference type="ARBA" id="ARBA00022989"/>
    </source>
</evidence>
<feature type="transmembrane region" description="Helical" evidence="11">
    <location>
        <begin position="250"/>
        <end position="270"/>
    </location>
</feature>
<feature type="transmembrane region" description="Helical" evidence="11">
    <location>
        <begin position="507"/>
        <end position="531"/>
    </location>
</feature>
<evidence type="ECO:0000256" key="5">
    <source>
        <dbReference type="ARBA" id="ARBA00022847"/>
    </source>
</evidence>
<evidence type="ECO:0000256" key="2">
    <source>
        <dbReference type="ARBA" id="ARBA00006459"/>
    </source>
</evidence>
<feature type="binding site" evidence="8">
    <location>
        <position position="47"/>
    </location>
    <ligand>
        <name>Na(+)</name>
        <dbReference type="ChEBI" id="CHEBI:29101"/>
        <label>1</label>
    </ligand>
</feature>
<feature type="binding site" evidence="8">
    <location>
        <position position="403"/>
    </location>
    <ligand>
        <name>Na(+)</name>
        <dbReference type="ChEBI" id="CHEBI:29101"/>
        <label>1</label>
    </ligand>
</feature>
<dbReference type="InterPro" id="IPR037272">
    <property type="entry name" value="SNS_sf"/>
</dbReference>
<feature type="binding site" evidence="8">
    <location>
        <position position="407"/>
    </location>
    <ligand>
        <name>Na(+)</name>
        <dbReference type="ChEBI" id="CHEBI:29101"/>
        <label>1</label>
    </ligand>
</feature>
<feature type="transmembrane region" description="Helical" evidence="11">
    <location>
        <begin position="431"/>
        <end position="457"/>
    </location>
</feature>
<keyword evidence="7 11" id="KW-0472">Membrane</keyword>
<feature type="binding site" evidence="8">
    <location>
        <position position="40"/>
    </location>
    <ligand>
        <name>Na(+)</name>
        <dbReference type="ChEBI" id="CHEBI:29101"/>
        <label>1</label>
    </ligand>
</feature>
<protein>
    <recommendedName>
        <fullName evidence="10">Transporter</fullName>
    </recommendedName>
</protein>
<sequence length="611" mass="68582">MLKSTISESVENACEAVNKKQPKKRGNWAGKYDFILSMIGYSIGLGNVWRFPYLVYQNGGGVFLIPFIIMMLLCGLPLLFLELALGQFAALGPVVIYDYFCPLIQGLGYAMILVSFSVGLYYNVIIAWTLYYIVASFTSKLAWEQCDGSWMTNNCMTANEAITCSKINGTFYNRTCFNYTMAQEYNLSALIEENPRKTPSEEFFNNQVLGLTSGIDDITGIQWPIVVALFVAWAIICLCLCKGVKSSGKAAYFVALFPYVVLITLFVRGVTLDGAKDGILFYITPEWHLLTQASVWGDAAVQVFFALSPAWGGLLTLASYNKFNNNCFKDAVVVCVCSVLTSVFAGFVIFAIIGYLANEMGSTVEKVVKQGTGLAFIVFPEAVTKLPVSPLWSFLFFFMLLTLGLGSQNALLETLQTAVLDTFPQLRKKRVIVLCSICTVCFFGGLIYTTNAGLYWLDLCDKFAASFSVLLIALVEVIYFAWIYGAKRFLKDIQTMIGNRSETFVKFWMLTWQFATPSTLVFILVFNWIQYKPTTSGSYVYPAWANVFGWCLAFFPITVFVLTVVYKVMNNDTKGTMMDKMRNLCKPKYILRRRESVYSKEELNDIALMKT</sequence>
<dbReference type="PROSITE" id="PS50267">
    <property type="entry name" value="NA_NEUROTRAN_SYMP_3"/>
    <property type="match status" value="1"/>
</dbReference>
<dbReference type="Pfam" id="PF00209">
    <property type="entry name" value="SNF"/>
    <property type="match status" value="1"/>
</dbReference>
<evidence type="ECO:0000256" key="7">
    <source>
        <dbReference type="ARBA" id="ARBA00023136"/>
    </source>
</evidence>
<reference evidence="12 13" key="1">
    <citation type="journal article" date="2018" name="Gigascience">
        <title>Genomes of trombidid mites reveal novel predicted allergens and laterally-transferred genes associated with secondary metabolism.</title>
        <authorList>
            <person name="Dong X."/>
            <person name="Chaisiri K."/>
            <person name="Xia D."/>
            <person name="Armstrong S.D."/>
            <person name="Fang Y."/>
            <person name="Donnelly M.J."/>
            <person name="Kadowaki T."/>
            <person name="McGarry J.W."/>
            <person name="Darby A.C."/>
            <person name="Makepeace B.L."/>
        </authorList>
    </citation>
    <scope>NUCLEOTIDE SEQUENCE [LARGE SCALE GENOMIC DNA]</scope>
    <source>
        <strain evidence="12">UoL-UT</strain>
    </source>
</reference>
<feature type="transmembrane region" description="Helical" evidence="11">
    <location>
        <begin position="463"/>
        <end position="486"/>
    </location>
</feature>
<feature type="disulfide bond" evidence="9">
    <location>
        <begin position="146"/>
        <end position="155"/>
    </location>
</feature>
<keyword evidence="9" id="KW-1015">Disulfide bond</keyword>
<keyword evidence="3 10" id="KW-0813">Transport</keyword>
<keyword evidence="6 11" id="KW-1133">Transmembrane helix</keyword>
<feature type="transmembrane region" description="Helical" evidence="11">
    <location>
        <begin position="332"/>
        <end position="357"/>
    </location>
</feature>
<keyword evidence="8" id="KW-0915">Sodium</keyword>
<dbReference type="Proteomes" id="UP000288716">
    <property type="component" value="Unassembled WGS sequence"/>
</dbReference>
<feature type="transmembrane region" description="Helical" evidence="11">
    <location>
        <begin position="63"/>
        <end position="85"/>
    </location>
</feature>
<evidence type="ECO:0000256" key="11">
    <source>
        <dbReference type="SAM" id="Phobius"/>
    </source>
</evidence>
<keyword evidence="5 10" id="KW-0769">Symport</keyword>
<evidence type="ECO:0000313" key="12">
    <source>
        <dbReference type="EMBL" id="RWS30401.1"/>
    </source>
</evidence>
<evidence type="ECO:0000256" key="4">
    <source>
        <dbReference type="ARBA" id="ARBA00022692"/>
    </source>
</evidence>
<feature type="transmembrane region" description="Helical" evidence="11">
    <location>
        <begin position="32"/>
        <end position="51"/>
    </location>
</feature>
<evidence type="ECO:0000256" key="1">
    <source>
        <dbReference type="ARBA" id="ARBA00004141"/>
    </source>
</evidence>
<comment type="similarity">
    <text evidence="2 10">Belongs to the sodium:neurotransmitter symporter (SNF) (TC 2.A.22) family.</text>
</comment>
<dbReference type="GO" id="GO:0046872">
    <property type="term" value="F:metal ion binding"/>
    <property type="evidence" value="ECO:0007669"/>
    <property type="project" value="UniProtKB-KW"/>
</dbReference>
<dbReference type="GO" id="GO:0015375">
    <property type="term" value="F:glycine:sodium symporter activity"/>
    <property type="evidence" value="ECO:0007669"/>
    <property type="project" value="TreeGrafter"/>
</dbReference>
<evidence type="ECO:0000313" key="13">
    <source>
        <dbReference type="Proteomes" id="UP000288716"/>
    </source>
</evidence>
<evidence type="ECO:0000256" key="8">
    <source>
        <dbReference type="PIRSR" id="PIRSR600175-1"/>
    </source>
</evidence>
<feature type="transmembrane region" description="Helical" evidence="11">
    <location>
        <begin position="391"/>
        <end position="411"/>
    </location>
</feature>
<evidence type="ECO:0000256" key="9">
    <source>
        <dbReference type="PIRSR" id="PIRSR600175-2"/>
    </source>
</evidence>
<dbReference type="PRINTS" id="PR00176">
    <property type="entry name" value="NANEUSMPORT"/>
</dbReference>
<dbReference type="OrthoDB" id="6581954at2759"/>
<comment type="subcellular location">
    <subcellularLocation>
        <location evidence="1">Membrane</location>
        <topology evidence="1">Multi-pass membrane protein</topology>
    </subcellularLocation>
</comment>
<feature type="transmembrane region" description="Helical" evidence="11">
    <location>
        <begin position="106"/>
        <end position="134"/>
    </location>
</feature>
<keyword evidence="4 10" id="KW-0812">Transmembrane</keyword>
<feature type="transmembrane region" description="Helical" evidence="11">
    <location>
        <begin position="299"/>
        <end position="320"/>
    </location>
</feature>
<keyword evidence="13" id="KW-1185">Reference proteome</keyword>
<gene>
    <name evidence="12" type="ORF">B4U80_08651</name>
</gene>
<comment type="caution">
    <text evidence="12">The sequence shown here is derived from an EMBL/GenBank/DDBJ whole genome shotgun (WGS) entry which is preliminary data.</text>
</comment>
<feature type="transmembrane region" description="Helical" evidence="11">
    <location>
        <begin position="221"/>
        <end position="241"/>
    </location>
</feature>
<dbReference type="GO" id="GO:0005886">
    <property type="term" value="C:plasma membrane"/>
    <property type="evidence" value="ECO:0007669"/>
    <property type="project" value="TreeGrafter"/>
</dbReference>
<dbReference type="PANTHER" id="PTHR11616:SF313">
    <property type="entry name" value="TRANSPORTER"/>
    <property type="match status" value="1"/>
</dbReference>
<evidence type="ECO:0000256" key="10">
    <source>
        <dbReference type="RuleBase" id="RU003732"/>
    </source>
</evidence>
<dbReference type="NCBIfam" id="NF037979">
    <property type="entry name" value="Na_transp"/>
    <property type="match status" value="1"/>
</dbReference>
<accession>A0A443SS84</accession>
<evidence type="ECO:0000256" key="3">
    <source>
        <dbReference type="ARBA" id="ARBA00022448"/>
    </source>
</evidence>
<organism evidence="12 13">
    <name type="scientific">Leptotrombidium deliense</name>
    <dbReference type="NCBI Taxonomy" id="299467"/>
    <lineage>
        <taxon>Eukaryota</taxon>
        <taxon>Metazoa</taxon>
        <taxon>Ecdysozoa</taxon>
        <taxon>Arthropoda</taxon>
        <taxon>Chelicerata</taxon>
        <taxon>Arachnida</taxon>
        <taxon>Acari</taxon>
        <taxon>Acariformes</taxon>
        <taxon>Trombidiformes</taxon>
        <taxon>Prostigmata</taxon>
        <taxon>Anystina</taxon>
        <taxon>Parasitengona</taxon>
        <taxon>Trombiculoidea</taxon>
        <taxon>Trombiculidae</taxon>
        <taxon>Leptotrombidium</taxon>
    </lineage>
</organism>
<dbReference type="PANTHER" id="PTHR11616">
    <property type="entry name" value="SODIUM/CHLORIDE DEPENDENT TRANSPORTER"/>
    <property type="match status" value="1"/>
</dbReference>
<dbReference type="SUPFAM" id="SSF161070">
    <property type="entry name" value="SNF-like"/>
    <property type="match status" value="1"/>
</dbReference>
<dbReference type="VEuPathDB" id="VectorBase:LDEU001638"/>
<feature type="transmembrane region" description="Helical" evidence="11">
    <location>
        <begin position="543"/>
        <end position="568"/>
    </location>
</feature>
<dbReference type="AlphaFoldDB" id="A0A443SS84"/>
<dbReference type="InterPro" id="IPR000175">
    <property type="entry name" value="Na/ntran_symport"/>
</dbReference>
<keyword evidence="8" id="KW-0479">Metal-binding</keyword>
<dbReference type="PROSITE" id="PS00610">
    <property type="entry name" value="NA_NEUROTRAN_SYMP_1"/>
    <property type="match status" value="1"/>
</dbReference>
<dbReference type="EMBL" id="NCKV01000519">
    <property type="protein sequence ID" value="RWS30401.1"/>
    <property type="molecule type" value="Genomic_DNA"/>
</dbReference>
<name>A0A443SS84_9ACAR</name>
<proteinExistence type="inferred from homology"/>